<protein>
    <recommendedName>
        <fullName evidence="7">C3H1-type domain-containing protein</fullName>
    </recommendedName>
</protein>
<dbReference type="EMBL" id="JAOPGA020000309">
    <property type="protein sequence ID" value="KAL0478098.1"/>
    <property type="molecule type" value="Genomic_DNA"/>
</dbReference>
<evidence type="ECO:0000256" key="6">
    <source>
        <dbReference type="SAM" id="MobiDB-lite"/>
    </source>
</evidence>
<keyword evidence="1 4" id="KW-0479">Metal-binding</keyword>
<comment type="caution">
    <text evidence="8">The sequence shown here is derived from an EMBL/GenBank/DDBJ whole genome shotgun (WGS) entry which is preliminary data.</text>
</comment>
<keyword evidence="2 4" id="KW-0863">Zinc-finger</keyword>
<evidence type="ECO:0000313" key="8">
    <source>
        <dbReference type="EMBL" id="KAL0478098.1"/>
    </source>
</evidence>
<feature type="compositionally biased region" description="Basic and acidic residues" evidence="6">
    <location>
        <begin position="139"/>
        <end position="151"/>
    </location>
</feature>
<keyword evidence="9" id="KW-1185">Reference proteome</keyword>
<dbReference type="GO" id="GO:0008270">
    <property type="term" value="F:zinc ion binding"/>
    <property type="evidence" value="ECO:0007669"/>
    <property type="project" value="UniProtKB-KW"/>
</dbReference>
<evidence type="ECO:0000259" key="7">
    <source>
        <dbReference type="PROSITE" id="PS50103"/>
    </source>
</evidence>
<evidence type="ECO:0000256" key="3">
    <source>
        <dbReference type="ARBA" id="ARBA00022833"/>
    </source>
</evidence>
<accession>A0AAW2YL95</accession>
<feature type="zinc finger region" description="C3H1-type" evidence="4">
    <location>
        <begin position="10"/>
        <end position="38"/>
    </location>
</feature>
<evidence type="ECO:0000256" key="1">
    <source>
        <dbReference type="ARBA" id="ARBA00022723"/>
    </source>
</evidence>
<keyword evidence="5" id="KW-0175">Coiled coil</keyword>
<name>A0AAW2YL95_9EUKA</name>
<proteinExistence type="predicted"/>
<reference evidence="8 9" key="1">
    <citation type="submission" date="2024-03" db="EMBL/GenBank/DDBJ databases">
        <title>The Acrasis kona genome and developmental transcriptomes reveal deep origins of eukaryotic multicellular pathways.</title>
        <authorList>
            <person name="Sheikh S."/>
            <person name="Fu C.-J."/>
            <person name="Brown M.W."/>
            <person name="Baldauf S.L."/>
        </authorList>
    </citation>
    <scope>NUCLEOTIDE SEQUENCE [LARGE SCALE GENOMIC DNA]</scope>
    <source>
        <strain evidence="8 9">ATCC MYA-3509</strain>
    </source>
</reference>
<organism evidence="8 9">
    <name type="scientific">Acrasis kona</name>
    <dbReference type="NCBI Taxonomy" id="1008807"/>
    <lineage>
        <taxon>Eukaryota</taxon>
        <taxon>Discoba</taxon>
        <taxon>Heterolobosea</taxon>
        <taxon>Tetramitia</taxon>
        <taxon>Eutetramitia</taxon>
        <taxon>Acrasidae</taxon>
        <taxon>Acrasis</taxon>
    </lineage>
</organism>
<dbReference type="PROSITE" id="PS50103">
    <property type="entry name" value="ZF_C3H1"/>
    <property type="match status" value="1"/>
</dbReference>
<dbReference type="InterPro" id="IPR000571">
    <property type="entry name" value="Znf_CCCH"/>
</dbReference>
<evidence type="ECO:0000313" key="9">
    <source>
        <dbReference type="Proteomes" id="UP001431209"/>
    </source>
</evidence>
<dbReference type="SUPFAM" id="SSF90229">
    <property type="entry name" value="CCCH zinc finger"/>
    <property type="match status" value="1"/>
</dbReference>
<dbReference type="SMART" id="SM00356">
    <property type="entry name" value="ZnF_C3H1"/>
    <property type="match status" value="1"/>
</dbReference>
<gene>
    <name evidence="8" type="ORF">AKO1_010783</name>
</gene>
<feature type="coiled-coil region" evidence="5">
    <location>
        <begin position="72"/>
        <end position="116"/>
    </location>
</feature>
<evidence type="ECO:0000256" key="2">
    <source>
        <dbReference type="ARBA" id="ARBA00022771"/>
    </source>
</evidence>
<sequence>MQFEAKLETPETKTICSSYTNQGFCMKGDNCESIHPDAVSVREKEFFATWEVIKAEWLKIYYQKRKEIGPSEEELRIERERQRIQKEVARRKMEDLENEDRELKKQQKALEKRKLLGRLVVEQALSVQKQEAESNEIEVQDHTVDASKSIESDNDLTETGGIQEPPEPEVECEKVEFELDPERCKGIDFNQPRIPPSPYYHVPLKVRQKALEKIIDALKVKYESEMQDSELARKRAIVESIEKEIELHNECSNKNVYWQAACSLVKKFKKYFCCTCVVAF</sequence>
<feature type="region of interest" description="Disordered" evidence="6">
    <location>
        <begin position="133"/>
        <end position="168"/>
    </location>
</feature>
<evidence type="ECO:0000256" key="5">
    <source>
        <dbReference type="SAM" id="Coils"/>
    </source>
</evidence>
<keyword evidence="3 4" id="KW-0862">Zinc</keyword>
<feature type="domain" description="C3H1-type" evidence="7">
    <location>
        <begin position="10"/>
        <end position="38"/>
    </location>
</feature>
<dbReference type="AlphaFoldDB" id="A0AAW2YL95"/>
<dbReference type="InterPro" id="IPR036855">
    <property type="entry name" value="Znf_CCCH_sf"/>
</dbReference>
<evidence type="ECO:0000256" key="4">
    <source>
        <dbReference type="PROSITE-ProRule" id="PRU00723"/>
    </source>
</evidence>
<dbReference type="Proteomes" id="UP001431209">
    <property type="component" value="Unassembled WGS sequence"/>
</dbReference>